<sequence>MVSFYKALTESPRTEVHEEFEASSKKRKWEEPFTEQFFKDQINLEKRQSPFDIEPRLETQFPSNKWCQYLSIQSGQIQLCNTRLDWTTKENSKRSHQSPPSDHMSLDLELNLTCESQRKKANSTCDDMKQNSSSPKSLIEHGDLSIESNRCKKGSGGLTGSPSWLSSEGDYKEMVATVCMQCHMLVMLCKSSPTCPNCKFMHSLDQNPSKFLKSMCSFFCSS</sequence>
<evidence type="ECO:0000313" key="2">
    <source>
        <dbReference type="RefSeq" id="XP_004500623.1"/>
    </source>
</evidence>
<name>A0A1S2Y7I5_CICAR</name>
<protein>
    <submittedName>
        <fullName evidence="2">Uncharacterized protein LOC101489311</fullName>
    </submittedName>
</protein>
<dbReference type="RefSeq" id="XP_004500623.1">
    <property type="nucleotide sequence ID" value="XM_004500566.3"/>
</dbReference>
<evidence type="ECO:0000313" key="1">
    <source>
        <dbReference type="Proteomes" id="UP000087171"/>
    </source>
</evidence>
<dbReference type="PANTHER" id="PTHR14791:SF42">
    <property type="entry name" value="F16L1.2 PROTEIN"/>
    <property type="match status" value="1"/>
</dbReference>
<reference evidence="1" key="1">
    <citation type="journal article" date="2013" name="Nat. Biotechnol.">
        <title>Draft genome sequence of chickpea (Cicer arietinum) provides a resource for trait improvement.</title>
        <authorList>
            <person name="Varshney R.K."/>
            <person name="Song C."/>
            <person name="Saxena R.K."/>
            <person name="Azam S."/>
            <person name="Yu S."/>
            <person name="Sharpe A.G."/>
            <person name="Cannon S."/>
            <person name="Baek J."/>
            <person name="Rosen B.D."/>
            <person name="Tar'an B."/>
            <person name="Millan T."/>
            <person name="Zhang X."/>
            <person name="Ramsay L.D."/>
            <person name="Iwata A."/>
            <person name="Wang Y."/>
            <person name="Nelson W."/>
            <person name="Farmer A.D."/>
            <person name="Gaur P.M."/>
            <person name="Soderlund C."/>
            <person name="Penmetsa R.V."/>
            <person name="Xu C."/>
            <person name="Bharti A.K."/>
            <person name="He W."/>
            <person name="Winter P."/>
            <person name="Zhao S."/>
            <person name="Hane J.K."/>
            <person name="Carrasquilla-Garcia N."/>
            <person name="Condie J.A."/>
            <person name="Upadhyaya H.D."/>
            <person name="Luo M.C."/>
            <person name="Thudi M."/>
            <person name="Gowda C.L."/>
            <person name="Singh N.P."/>
            <person name="Lichtenzveig J."/>
            <person name="Gali K.K."/>
            <person name="Rubio J."/>
            <person name="Nadarajan N."/>
            <person name="Dolezel J."/>
            <person name="Bansal K.C."/>
            <person name="Xu X."/>
            <person name="Edwards D."/>
            <person name="Zhang G."/>
            <person name="Kahl G."/>
            <person name="Gil J."/>
            <person name="Singh K.B."/>
            <person name="Datta S.K."/>
            <person name="Jackson S.A."/>
            <person name="Wang J."/>
            <person name="Cook D.R."/>
        </authorList>
    </citation>
    <scope>NUCLEOTIDE SEQUENCE [LARGE SCALE GENOMIC DNA]</scope>
    <source>
        <strain evidence="1">cv. CDC Frontier</strain>
    </source>
</reference>
<dbReference type="OrthoDB" id="1424894at2759"/>
<accession>A0A1S2Y7I5</accession>
<dbReference type="Proteomes" id="UP000087171">
    <property type="component" value="Chromosome Ca5"/>
</dbReference>
<keyword evidence="1" id="KW-1185">Reference proteome</keyword>
<dbReference type="GeneID" id="101489311"/>
<proteinExistence type="predicted"/>
<dbReference type="KEGG" id="cam:101489311"/>
<dbReference type="STRING" id="3827.A0A1S2Y7I5"/>
<dbReference type="PaxDb" id="3827-XP_004500623.1"/>
<gene>
    <name evidence="2" type="primary">LOC101489311</name>
</gene>
<reference evidence="2" key="2">
    <citation type="submission" date="2025-08" db="UniProtKB">
        <authorList>
            <consortium name="RefSeq"/>
        </authorList>
    </citation>
    <scope>IDENTIFICATION</scope>
    <source>
        <tissue evidence="2">Etiolated seedlings</tissue>
    </source>
</reference>
<dbReference type="InterPro" id="IPR051105">
    <property type="entry name" value="WWC/KIBRA_Hippo_Reg"/>
</dbReference>
<organism evidence="1 2">
    <name type="scientific">Cicer arietinum</name>
    <name type="common">Chickpea</name>
    <name type="synonym">Garbanzo</name>
    <dbReference type="NCBI Taxonomy" id="3827"/>
    <lineage>
        <taxon>Eukaryota</taxon>
        <taxon>Viridiplantae</taxon>
        <taxon>Streptophyta</taxon>
        <taxon>Embryophyta</taxon>
        <taxon>Tracheophyta</taxon>
        <taxon>Spermatophyta</taxon>
        <taxon>Magnoliopsida</taxon>
        <taxon>eudicotyledons</taxon>
        <taxon>Gunneridae</taxon>
        <taxon>Pentapetalae</taxon>
        <taxon>rosids</taxon>
        <taxon>fabids</taxon>
        <taxon>Fabales</taxon>
        <taxon>Fabaceae</taxon>
        <taxon>Papilionoideae</taxon>
        <taxon>50 kb inversion clade</taxon>
        <taxon>NPAAA clade</taxon>
        <taxon>Hologalegina</taxon>
        <taxon>IRL clade</taxon>
        <taxon>Cicereae</taxon>
        <taxon>Cicer</taxon>
    </lineage>
</organism>
<dbReference type="AlphaFoldDB" id="A0A1S2Y7I5"/>
<dbReference type="eggNOG" id="ENOG502RZ0I">
    <property type="taxonomic scope" value="Eukaryota"/>
</dbReference>
<dbReference type="PANTHER" id="PTHR14791">
    <property type="entry name" value="BOMB/KIRA PROTEINS"/>
    <property type="match status" value="1"/>
</dbReference>